<accession>A0A6M3J0P7</accession>
<name>A0A6M3J0P7_9ZZZZ</name>
<sequence length="131" mass="14865">MKPVYQTIFGDALGDCFRACVASIFEFPIEDMPNFWEHTQDVEEFWKLNDSWISKNKGYRCISFQFDPEDRHLVDGILCIACAKSPRGDMGHAVVWLDGVLHDPHPSSDGLAEEPDTFTLFIPLTINLTKG</sequence>
<gene>
    <name evidence="1" type="ORF">MM415B00713_0027</name>
</gene>
<protein>
    <submittedName>
        <fullName evidence="1">Uncharacterized protein</fullName>
    </submittedName>
</protein>
<reference evidence="1" key="1">
    <citation type="submission" date="2020-03" db="EMBL/GenBank/DDBJ databases">
        <title>The deep terrestrial virosphere.</title>
        <authorList>
            <person name="Holmfeldt K."/>
            <person name="Nilsson E."/>
            <person name="Simone D."/>
            <person name="Lopez-Fernandez M."/>
            <person name="Wu X."/>
            <person name="de Brujin I."/>
            <person name="Lundin D."/>
            <person name="Andersson A."/>
            <person name="Bertilsson S."/>
            <person name="Dopson M."/>
        </authorList>
    </citation>
    <scope>NUCLEOTIDE SEQUENCE</scope>
    <source>
        <strain evidence="1">MM415B00713</strain>
    </source>
</reference>
<dbReference type="EMBL" id="MT141483">
    <property type="protein sequence ID" value="QJA62857.1"/>
    <property type="molecule type" value="Genomic_DNA"/>
</dbReference>
<proteinExistence type="predicted"/>
<dbReference type="AlphaFoldDB" id="A0A6M3J0P7"/>
<evidence type="ECO:0000313" key="1">
    <source>
        <dbReference type="EMBL" id="QJA62857.1"/>
    </source>
</evidence>
<organism evidence="1">
    <name type="scientific">viral metagenome</name>
    <dbReference type="NCBI Taxonomy" id="1070528"/>
    <lineage>
        <taxon>unclassified sequences</taxon>
        <taxon>metagenomes</taxon>
        <taxon>organismal metagenomes</taxon>
    </lineage>
</organism>